<name>A0AAN8BFG0_9TELE</name>
<protein>
    <submittedName>
        <fullName evidence="2">Uncharacterized protein</fullName>
    </submittedName>
</protein>
<accession>A0AAN8BFG0</accession>
<reference evidence="2 3" key="1">
    <citation type="journal article" date="2023" name="Mol. Biol. Evol.">
        <title>Genomics of Secondarily Temperate Adaptation in the Only Non-Antarctic Icefish.</title>
        <authorList>
            <person name="Rivera-Colon A.G."/>
            <person name="Rayamajhi N."/>
            <person name="Minhas B.F."/>
            <person name="Madrigal G."/>
            <person name="Bilyk K.T."/>
            <person name="Yoon V."/>
            <person name="Hune M."/>
            <person name="Gregory S."/>
            <person name="Cheng C.H.C."/>
            <person name="Catchen J.M."/>
        </authorList>
    </citation>
    <scope>NUCLEOTIDE SEQUENCE [LARGE SCALE GENOMIC DNA]</scope>
    <source>
        <strain evidence="2">JC2023a</strain>
    </source>
</reference>
<evidence type="ECO:0000313" key="3">
    <source>
        <dbReference type="Proteomes" id="UP001335648"/>
    </source>
</evidence>
<gene>
    <name evidence="2" type="ORF">CesoFtcFv8_020109</name>
</gene>
<evidence type="ECO:0000313" key="2">
    <source>
        <dbReference type="EMBL" id="KAK5883827.1"/>
    </source>
</evidence>
<organism evidence="2 3">
    <name type="scientific">Champsocephalus esox</name>
    <name type="common">pike icefish</name>
    <dbReference type="NCBI Taxonomy" id="159716"/>
    <lineage>
        <taxon>Eukaryota</taxon>
        <taxon>Metazoa</taxon>
        <taxon>Chordata</taxon>
        <taxon>Craniata</taxon>
        <taxon>Vertebrata</taxon>
        <taxon>Euteleostomi</taxon>
        <taxon>Actinopterygii</taxon>
        <taxon>Neopterygii</taxon>
        <taxon>Teleostei</taxon>
        <taxon>Neoteleostei</taxon>
        <taxon>Acanthomorphata</taxon>
        <taxon>Eupercaria</taxon>
        <taxon>Perciformes</taxon>
        <taxon>Notothenioidei</taxon>
        <taxon>Channichthyidae</taxon>
        <taxon>Champsocephalus</taxon>
    </lineage>
</organism>
<dbReference type="Proteomes" id="UP001335648">
    <property type="component" value="Unassembled WGS sequence"/>
</dbReference>
<dbReference type="AlphaFoldDB" id="A0AAN8BFG0"/>
<sequence length="105" mass="11285">MVKSESLLWVEPSSGLEDPEVPAVSGSWRTPRGPLRLQAHQAVPPPDWRGAFGCSPPSSSSSLAGCQVFVLTHQDVVVPVLTLGAQGRPRLHTRDGKVCVFVLFL</sequence>
<comment type="caution">
    <text evidence="2">The sequence shown here is derived from an EMBL/GenBank/DDBJ whole genome shotgun (WGS) entry which is preliminary data.</text>
</comment>
<feature type="region of interest" description="Disordered" evidence="1">
    <location>
        <begin position="1"/>
        <end position="28"/>
    </location>
</feature>
<proteinExistence type="predicted"/>
<keyword evidence="3" id="KW-1185">Reference proteome</keyword>
<evidence type="ECO:0000256" key="1">
    <source>
        <dbReference type="SAM" id="MobiDB-lite"/>
    </source>
</evidence>
<dbReference type="EMBL" id="JAULUE010002061">
    <property type="protein sequence ID" value="KAK5883827.1"/>
    <property type="molecule type" value="Genomic_DNA"/>
</dbReference>